<dbReference type="Proteomes" id="UP000824890">
    <property type="component" value="Unassembled WGS sequence"/>
</dbReference>
<evidence type="ECO:0000313" key="1">
    <source>
        <dbReference type="EMBL" id="KAH0891743.1"/>
    </source>
</evidence>
<reference evidence="1 2" key="1">
    <citation type="submission" date="2021-05" db="EMBL/GenBank/DDBJ databases">
        <title>Genome Assembly of Synthetic Allotetraploid Brassica napus Reveals Homoeologous Exchanges between Subgenomes.</title>
        <authorList>
            <person name="Davis J.T."/>
        </authorList>
    </citation>
    <scope>NUCLEOTIDE SEQUENCE [LARGE SCALE GENOMIC DNA]</scope>
    <source>
        <strain evidence="2">cv. Da-Ae</strain>
        <tissue evidence="1">Seedling</tissue>
    </source>
</reference>
<proteinExistence type="predicted"/>
<dbReference type="EMBL" id="JAGKQM010000013">
    <property type="protein sequence ID" value="KAH0891743.1"/>
    <property type="molecule type" value="Genomic_DNA"/>
</dbReference>
<organism evidence="1 2">
    <name type="scientific">Brassica napus</name>
    <name type="common">Rape</name>
    <dbReference type="NCBI Taxonomy" id="3708"/>
    <lineage>
        <taxon>Eukaryota</taxon>
        <taxon>Viridiplantae</taxon>
        <taxon>Streptophyta</taxon>
        <taxon>Embryophyta</taxon>
        <taxon>Tracheophyta</taxon>
        <taxon>Spermatophyta</taxon>
        <taxon>Magnoliopsida</taxon>
        <taxon>eudicotyledons</taxon>
        <taxon>Gunneridae</taxon>
        <taxon>Pentapetalae</taxon>
        <taxon>rosids</taxon>
        <taxon>malvids</taxon>
        <taxon>Brassicales</taxon>
        <taxon>Brassicaceae</taxon>
        <taxon>Brassiceae</taxon>
        <taxon>Brassica</taxon>
    </lineage>
</organism>
<sequence length="175" mass="20457">MATESISLNPLSFTRLTINFSNQFRKRRNLSCRIRRSQFGAICSKTSDYQVRSDRVWLMFKMSLVVLFPLFNQLRLMKSYARPFRLLPAEEVKVSTANPSFTVRESRSLYKIEAAFDVFYSQAQPKSNGDMRRLEELFSRYKGNMLFLMCFTELGLYKAQVMLPFNAFGTMAMAR</sequence>
<accession>A0ABQ8AHQ5</accession>
<name>A0ABQ8AHQ5_BRANA</name>
<keyword evidence="2" id="KW-1185">Reference proteome</keyword>
<comment type="caution">
    <text evidence="1">The sequence shown here is derived from an EMBL/GenBank/DDBJ whole genome shotgun (WGS) entry which is preliminary data.</text>
</comment>
<evidence type="ECO:0000313" key="2">
    <source>
        <dbReference type="Proteomes" id="UP000824890"/>
    </source>
</evidence>
<gene>
    <name evidence="1" type="ORF">HID58_054172</name>
</gene>
<protein>
    <submittedName>
        <fullName evidence="1">Uncharacterized protein</fullName>
    </submittedName>
</protein>
<feature type="non-terminal residue" evidence="1">
    <location>
        <position position="175"/>
    </location>
</feature>